<dbReference type="InParanoid" id="A0A1M6H6G8"/>
<evidence type="ECO:0008006" key="4">
    <source>
        <dbReference type="Google" id="ProtNLM"/>
    </source>
</evidence>
<evidence type="ECO:0000313" key="3">
    <source>
        <dbReference type="Proteomes" id="UP000184510"/>
    </source>
</evidence>
<feature type="transmembrane region" description="Helical" evidence="1">
    <location>
        <begin position="37"/>
        <end position="55"/>
    </location>
</feature>
<reference evidence="2 3" key="1">
    <citation type="submission" date="2016-11" db="EMBL/GenBank/DDBJ databases">
        <authorList>
            <person name="Jaros S."/>
            <person name="Januszkiewicz K."/>
            <person name="Wedrychowicz H."/>
        </authorList>
    </citation>
    <scope>NUCLEOTIDE SEQUENCE [LARGE SCALE GENOMIC DNA]</scope>
    <source>
        <strain evidence="2 3">DSM 18772</strain>
    </source>
</reference>
<sequence>MINEREKKLLAKLQKRQVWLYGKEAHDSLLIRQEVRVQFGLVIVFGVWLVTRLLGYVDTERQTPNTWVVVLNAGVVVMCLVEAIRAEILRSKIEDELQQQVVKAESGD</sequence>
<dbReference type="STRING" id="1123071.SAMN02745181_1376"/>
<proteinExistence type="predicted"/>
<keyword evidence="1" id="KW-1133">Transmembrane helix</keyword>
<keyword evidence="1" id="KW-0472">Membrane</keyword>
<keyword evidence="1" id="KW-0812">Transmembrane</keyword>
<accession>A0A1M6H6G8</accession>
<gene>
    <name evidence="2" type="ORF">SAMN02745181_1376</name>
</gene>
<protein>
    <recommendedName>
        <fullName evidence="4">2TM domain-containing protein</fullName>
    </recommendedName>
</protein>
<feature type="transmembrane region" description="Helical" evidence="1">
    <location>
        <begin position="67"/>
        <end position="84"/>
    </location>
</feature>
<organism evidence="2 3">
    <name type="scientific">Rubritalea squalenifaciens DSM 18772</name>
    <dbReference type="NCBI Taxonomy" id="1123071"/>
    <lineage>
        <taxon>Bacteria</taxon>
        <taxon>Pseudomonadati</taxon>
        <taxon>Verrucomicrobiota</taxon>
        <taxon>Verrucomicrobiia</taxon>
        <taxon>Verrucomicrobiales</taxon>
        <taxon>Rubritaleaceae</taxon>
        <taxon>Rubritalea</taxon>
    </lineage>
</organism>
<evidence type="ECO:0000256" key="1">
    <source>
        <dbReference type="SAM" id="Phobius"/>
    </source>
</evidence>
<dbReference type="Proteomes" id="UP000184510">
    <property type="component" value="Unassembled WGS sequence"/>
</dbReference>
<dbReference type="AlphaFoldDB" id="A0A1M6H6G8"/>
<dbReference type="RefSeq" id="WP_143158744.1">
    <property type="nucleotide sequence ID" value="NZ_FQYR01000003.1"/>
</dbReference>
<keyword evidence="3" id="KW-1185">Reference proteome</keyword>
<evidence type="ECO:0000313" key="2">
    <source>
        <dbReference type="EMBL" id="SHJ17770.1"/>
    </source>
</evidence>
<name>A0A1M6H6G8_9BACT</name>
<dbReference type="EMBL" id="FQYR01000003">
    <property type="protein sequence ID" value="SHJ17770.1"/>
    <property type="molecule type" value="Genomic_DNA"/>
</dbReference>